<name>A0ABQ1K1N9_9GAMM</name>
<evidence type="ECO:0000259" key="1">
    <source>
        <dbReference type="PROSITE" id="PS51833"/>
    </source>
</evidence>
<organism evidence="2 3">
    <name type="scientific">Marinobacterium zhoushanense</name>
    <dbReference type="NCBI Taxonomy" id="1679163"/>
    <lineage>
        <taxon>Bacteria</taxon>
        <taxon>Pseudomonadati</taxon>
        <taxon>Pseudomonadota</taxon>
        <taxon>Gammaproteobacteria</taxon>
        <taxon>Oceanospirillales</taxon>
        <taxon>Oceanospirillaceae</taxon>
        <taxon>Marinobacterium</taxon>
    </lineage>
</organism>
<protein>
    <recommendedName>
        <fullName evidence="1">HDOD domain-containing protein</fullName>
    </recommendedName>
</protein>
<dbReference type="PANTHER" id="PTHR33525:SF4">
    <property type="entry name" value="CYCLIC DI-GMP PHOSPHODIESTERASE CDGJ"/>
    <property type="match status" value="1"/>
</dbReference>
<reference evidence="3" key="1">
    <citation type="journal article" date="2019" name="Int. J. Syst. Evol. Microbiol.">
        <title>The Global Catalogue of Microorganisms (GCM) 10K type strain sequencing project: providing services to taxonomists for standard genome sequencing and annotation.</title>
        <authorList>
            <consortium name="The Broad Institute Genomics Platform"/>
            <consortium name="The Broad Institute Genome Sequencing Center for Infectious Disease"/>
            <person name="Wu L."/>
            <person name="Ma J."/>
        </authorList>
    </citation>
    <scope>NUCLEOTIDE SEQUENCE [LARGE SCALE GENOMIC DNA]</scope>
    <source>
        <strain evidence="3">CGMCC 1.15341</strain>
    </source>
</reference>
<dbReference type="SMART" id="SM00065">
    <property type="entry name" value="GAF"/>
    <property type="match status" value="1"/>
</dbReference>
<gene>
    <name evidence="2" type="ORF">GCM10011352_06620</name>
</gene>
<dbReference type="SUPFAM" id="SSF55781">
    <property type="entry name" value="GAF domain-like"/>
    <property type="match status" value="1"/>
</dbReference>
<dbReference type="Gene3D" id="3.30.450.40">
    <property type="match status" value="1"/>
</dbReference>
<dbReference type="SUPFAM" id="SSF109604">
    <property type="entry name" value="HD-domain/PDEase-like"/>
    <property type="match status" value="1"/>
</dbReference>
<accession>A0ABQ1K1N9</accession>
<dbReference type="InterPro" id="IPR052340">
    <property type="entry name" value="RNase_Y/CdgJ"/>
</dbReference>
<proteinExistence type="predicted"/>
<dbReference type="RefSeq" id="WP_188745661.1">
    <property type="nucleotide sequence ID" value="NZ_BMIJ01000001.1"/>
</dbReference>
<feature type="domain" description="HDOD" evidence="1">
    <location>
        <begin position="20"/>
        <end position="215"/>
    </location>
</feature>
<keyword evidence="3" id="KW-1185">Reference proteome</keyword>
<dbReference type="Gene3D" id="1.10.3210.10">
    <property type="entry name" value="Hypothetical protein af1432"/>
    <property type="match status" value="1"/>
</dbReference>
<evidence type="ECO:0000313" key="3">
    <source>
        <dbReference type="Proteomes" id="UP000629025"/>
    </source>
</evidence>
<comment type="caution">
    <text evidence="2">The sequence shown here is derived from an EMBL/GenBank/DDBJ whole genome shotgun (WGS) entry which is preliminary data.</text>
</comment>
<dbReference type="Proteomes" id="UP000629025">
    <property type="component" value="Unassembled WGS sequence"/>
</dbReference>
<dbReference type="PROSITE" id="PS51833">
    <property type="entry name" value="HDOD"/>
    <property type="match status" value="1"/>
</dbReference>
<dbReference type="InterPro" id="IPR029016">
    <property type="entry name" value="GAF-like_dom_sf"/>
</dbReference>
<sequence>MKYQTTLNAVYAQLDRLGDLPIFSATVNRIRQVSSSRESDAMALALAVMKDANLSAKLLKIANTPHYNRGHGEINVVSRAVVLIGFERIQNLSMTLKLIEAFSVDEPGTGMDNLLISAFLNAAMAREIAMRSGAMDIEESYICGLLYGLGEVVVAYTLPERYRKMLKLRALGQEQWERIQLSELGGHFSDIGQDLAQSWGFPKSVVQAMDPMSAEQLKPSHRLNHLLAAGCHDLLELIYYRDTGRELDYGKRIRQLASCTGLTHKELEASISDSFRQVCDISVEYGLPAKALTPPYQGSGNSQLDELSRKLAFYISSRSEQFHAAEPRPLAPVAQPAQPSQDQLQLDYLSKINEMLSTGAKPSAIVEVAVEAIERCSTLDRVTFCLLSDDRSKLSARIVRGMEGAALKKAMQLDSGEPKGQLFVRLVEKGSTLLVSDCTEQGWSERLPPDFMRTVAPTGFVAAPLRVGSRSLGLFYADTVQIGKHVDDAAFRVFSQFLVQTRLALEVQRHSARTA</sequence>
<dbReference type="EMBL" id="BMIJ01000001">
    <property type="protein sequence ID" value="GGB83453.1"/>
    <property type="molecule type" value="Genomic_DNA"/>
</dbReference>
<dbReference type="Pfam" id="PF08668">
    <property type="entry name" value="HDOD"/>
    <property type="match status" value="1"/>
</dbReference>
<evidence type="ECO:0000313" key="2">
    <source>
        <dbReference type="EMBL" id="GGB83453.1"/>
    </source>
</evidence>
<dbReference type="InterPro" id="IPR013976">
    <property type="entry name" value="HDOD"/>
</dbReference>
<dbReference type="PANTHER" id="PTHR33525">
    <property type="match status" value="1"/>
</dbReference>
<dbReference type="InterPro" id="IPR003018">
    <property type="entry name" value="GAF"/>
</dbReference>